<accession>Q1ENY3</accession>
<organism evidence="2">
    <name type="scientific">Musa acuminata</name>
    <name type="common">Banana</name>
    <name type="synonym">Musa cavendishii</name>
    <dbReference type="NCBI Taxonomy" id="4641"/>
    <lineage>
        <taxon>Eukaryota</taxon>
        <taxon>Viridiplantae</taxon>
        <taxon>Streptophyta</taxon>
        <taxon>Embryophyta</taxon>
        <taxon>Tracheophyta</taxon>
        <taxon>Spermatophyta</taxon>
        <taxon>Magnoliopsida</taxon>
        <taxon>Liliopsida</taxon>
        <taxon>Zingiberales</taxon>
        <taxon>Musaceae</taxon>
        <taxon>Musa</taxon>
    </lineage>
</organism>
<gene>
    <name evidence="2" type="ORF">MA4_111B14.12</name>
</gene>
<reference evidence="2" key="1">
    <citation type="submission" date="2006-05" db="EMBL/GenBank/DDBJ databases">
        <authorList>
            <person name="Ciampi A.Y."/>
            <person name="Santos C.M.R."/>
            <person name="da Silva F.R."/>
            <person name="Pappas G.J. Jr"/>
            <person name="Ronning C.M."/>
            <person name="Cheung F."/>
            <person name="Haas B.J."/>
            <person name="Piffanelli P."/>
            <person name="Town C.D."/>
            <person name="Miller R.N.G."/>
            <person name="Souza M.T. Jr."/>
        </authorList>
    </citation>
    <scope>NUCLEOTIDE SEQUENCE</scope>
</reference>
<evidence type="ECO:0000313" key="2">
    <source>
        <dbReference type="EMBL" id="ABF71993.1"/>
    </source>
</evidence>
<dbReference type="AlphaFoldDB" id="Q1ENY3"/>
<name>Q1ENY3_MUSAC</name>
<proteinExistence type="predicted"/>
<feature type="region of interest" description="Disordered" evidence="1">
    <location>
        <begin position="80"/>
        <end position="132"/>
    </location>
</feature>
<protein>
    <submittedName>
        <fullName evidence="2">Uncharacterized protein</fullName>
    </submittedName>
</protein>
<dbReference type="EMBL" id="AC186954">
    <property type="protein sequence ID" value="ABF71993.1"/>
    <property type="molecule type" value="Genomic_DNA"/>
</dbReference>
<sequence length="266" mass="29645">MQHGRYLVPYIHIIRITRCALLPRFAIPYRTGVSTWARYRYGMVYRSVHPGVPSGIFRRAEHCSSATVLQYYYSTGPVCTARTGQRSPEEEEAEKGAQQLTPPTSTPLPRERKRPREKIRERMVDESGGSSDGCQVVGKGMSVYVNGNNSDTSKRPYKLAGLVAEGMAAVAGMFGWVDMSEGTAAAAGEEGILPADTEQDRAPAGILLVDRLPEDKRKNLLLLGACMEKRTAVLDCTEEHSEHSLKAWQTWQEEDLKIQLHLHNEL</sequence>
<evidence type="ECO:0000256" key="1">
    <source>
        <dbReference type="SAM" id="MobiDB-lite"/>
    </source>
</evidence>